<evidence type="ECO:0000256" key="1">
    <source>
        <dbReference type="SAM" id="MobiDB-lite"/>
    </source>
</evidence>
<feature type="compositionally biased region" description="Polar residues" evidence="1">
    <location>
        <begin position="56"/>
        <end position="66"/>
    </location>
</feature>
<accession>A0A839E9M8</accession>
<proteinExistence type="predicted"/>
<protein>
    <submittedName>
        <fullName evidence="2">Uncharacterized protein</fullName>
    </submittedName>
</protein>
<feature type="region of interest" description="Disordered" evidence="1">
    <location>
        <begin position="37"/>
        <end position="66"/>
    </location>
</feature>
<evidence type="ECO:0000313" key="3">
    <source>
        <dbReference type="Proteomes" id="UP000569329"/>
    </source>
</evidence>
<name>A0A839E9M8_9PSEU</name>
<dbReference type="AlphaFoldDB" id="A0A839E9M8"/>
<comment type="caution">
    <text evidence="2">The sequence shown here is derived from an EMBL/GenBank/DDBJ whole genome shotgun (WGS) entry which is preliminary data.</text>
</comment>
<evidence type="ECO:0000313" key="2">
    <source>
        <dbReference type="EMBL" id="MBA8827548.1"/>
    </source>
</evidence>
<sequence>MTFPGTVTGGSAPPVVDEGLPVVAEVRHPGGFEKAQKAAVGVSSCHGTRSGPRATSGASTPTSWST</sequence>
<keyword evidence="3" id="KW-1185">Reference proteome</keyword>
<dbReference type="EMBL" id="JACGWZ010000008">
    <property type="protein sequence ID" value="MBA8827548.1"/>
    <property type="molecule type" value="Genomic_DNA"/>
</dbReference>
<dbReference type="Proteomes" id="UP000569329">
    <property type="component" value="Unassembled WGS sequence"/>
</dbReference>
<gene>
    <name evidence="2" type="ORF">FHX42_004944</name>
</gene>
<organism evidence="2 3">
    <name type="scientific">Halosaccharopolyspora lacisalsi</name>
    <dbReference type="NCBI Taxonomy" id="1000566"/>
    <lineage>
        <taxon>Bacteria</taxon>
        <taxon>Bacillati</taxon>
        <taxon>Actinomycetota</taxon>
        <taxon>Actinomycetes</taxon>
        <taxon>Pseudonocardiales</taxon>
        <taxon>Pseudonocardiaceae</taxon>
        <taxon>Halosaccharopolyspora</taxon>
    </lineage>
</organism>
<reference evidence="2 3" key="1">
    <citation type="submission" date="2020-07" db="EMBL/GenBank/DDBJ databases">
        <title>Sequencing the genomes of 1000 actinobacteria strains.</title>
        <authorList>
            <person name="Klenk H.-P."/>
        </authorList>
    </citation>
    <scope>NUCLEOTIDE SEQUENCE [LARGE SCALE GENOMIC DNA]</scope>
    <source>
        <strain evidence="2 3">DSM 45975</strain>
    </source>
</reference>
<dbReference type="RefSeq" id="WP_182546712.1">
    <property type="nucleotide sequence ID" value="NZ_JACGWZ010000008.1"/>
</dbReference>